<feature type="transmembrane region" description="Helical" evidence="2">
    <location>
        <begin position="50"/>
        <end position="70"/>
    </location>
</feature>
<feature type="transmembrane region" description="Helical" evidence="2">
    <location>
        <begin position="223"/>
        <end position="245"/>
    </location>
</feature>
<evidence type="ECO:0000256" key="2">
    <source>
        <dbReference type="SAM" id="Phobius"/>
    </source>
</evidence>
<keyword evidence="4" id="KW-1185">Reference proteome</keyword>
<gene>
    <name evidence="3" type="ORF">EWH70_24665</name>
</gene>
<dbReference type="Pfam" id="PF10067">
    <property type="entry name" value="DUF2306"/>
    <property type="match status" value="1"/>
</dbReference>
<feature type="transmembrane region" description="Helical" evidence="2">
    <location>
        <begin position="194"/>
        <end position="217"/>
    </location>
</feature>
<feature type="transmembrane region" description="Helical" evidence="2">
    <location>
        <begin position="90"/>
        <end position="109"/>
    </location>
</feature>
<accession>A0A4V2ELC5</accession>
<sequence>MPWRPRGTDDDFEPVRPLEGSVVTLSTGEPTRARPEPRDRGTTGRRRARWLAVLTVVVVAWLAAFVVPAYVTFDPAQARIGLTDDFPLHYPVLIVHIATGMIAMVTGCVQLSARVRRRYPVAHRITGRVYAYAILFGILSVVVLIVLRARETTEFLGAATGVGNSVWAVLWFGTTLAGVRFARQRRWAEHRKMMIYSVALTLAIMWSRILFIGALSIPDFNLAYFFAAVAWLPWISHLLIARWWLSRTSTRPLALPASVTPAR</sequence>
<name>A0A4V2ELC5_9PSEU</name>
<feature type="region of interest" description="Disordered" evidence="1">
    <location>
        <begin position="23"/>
        <end position="42"/>
    </location>
</feature>
<dbReference type="EMBL" id="SFCC01000013">
    <property type="protein sequence ID" value="RZQ61085.1"/>
    <property type="molecule type" value="Genomic_DNA"/>
</dbReference>
<evidence type="ECO:0000313" key="3">
    <source>
        <dbReference type="EMBL" id="RZQ61085.1"/>
    </source>
</evidence>
<dbReference type="OrthoDB" id="4698148at2"/>
<evidence type="ECO:0000256" key="1">
    <source>
        <dbReference type="SAM" id="MobiDB-lite"/>
    </source>
</evidence>
<keyword evidence="2" id="KW-1133">Transmembrane helix</keyword>
<dbReference type="InterPro" id="IPR018750">
    <property type="entry name" value="DUF2306_membrane"/>
</dbReference>
<keyword evidence="2" id="KW-0812">Transmembrane</keyword>
<keyword evidence="2" id="KW-0472">Membrane</keyword>
<protein>
    <submittedName>
        <fullName evidence="3">DUF2306 domain-containing protein</fullName>
    </submittedName>
</protein>
<proteinExistence type="predicted"/>
<feature type="transmembrane region" description="Helical" evidence="2">
    <location>
        <begin position="129"/>
        <end position="149"/>
    </location>
</feature>
<reference evidence="3 4" key="1">
    <citation type="submission" date="2019-02" db="EMBL/GenBank/DDBJ databases">
        <title>Draft genome sequence of Amycolatopsis sp. 8-3EHSu isolated from roots of Suaeda maritima.</title>
        <authorList>
            <person name="Duangmal K."/>
            <person name="Chantavorakit T."/>
        </authorList>
    </citation>
    <scope>NUCLEOTIDE SEQUENCE [LARGE SCALE GENOMIC DNA]</scope>
    <source>
        <strain evidence="3 4">8-3EHSu</strain>
    </source>
</reference>
<dbReference type="Proteomes" id="UP000292003">
    <property type="component" value="Unassembled WGS sequence"/>
</dbReference>
<evidence type="ECO:0000313" key="4">
    <source>
        <dbReference type="Proteomes" id="UP000292003"/>
    </source>
</evidence>
<organism evidence="3 4">
    <name type="scientific">Amycolatopsis suaedae</name>
    <dbReference type="NCBI Taxonomy" id="2510978"/>
    <lineage>
        <taxon>Bacteria</taxon>
        <taxon>Bacillati</taxon>
        <taxon>Actinomycetota</taxon>
        <taxon>Actinomycetes</taxon>
        <taxon>Pseudonocardiales</taxon>
        <taxon>Pseudonocardiaceae</taxon>
        <taxon>Amycolatopsis</taxon>
    </lineage>
</organism>
<comment type="caution">
    <text evidence="3">The sequence shown here is derived from an EMBL/GenBank/DDBJ whole genome shotgun (WGS) entry which is preliminary data.</text>
</comment>
<feature type="transmembrane region" description="Helical" evidence="2">
    <location>
        <begin position="155"/>
        <end position="182"/>
    </location>
</feature>
<dbReference type="AlphaFoldDB" id="A0A4V2ELC5"/>
<feature type="compositionally biased region" description="Basic and acidic residues" evidence="1">
    <location>
        <begin position="31"/>
        <end position="42"/>
    </location>
</feature>